<comment type="similarity">
    <text evidence="7">Belongs to the MptA/B family.</text>
</comment>
<name>A0A6G9H7R8_9ACTN</name>
<evidence type="ECO:0000313" key="9">
    <source>
        <dbReference type="EMBL" id="QIQ06598.1"/>
    </source>
</evidence>
<dbReference type="InterPro" id="IPR049829">
    <property type="entry name" value="MptA/B-like"/>
</dbReference>
<organism evidence="9 10">
    <name type="scientific">Streptomyces liangshanensis</name>
    <dbReference type="NCBI Taxonomy" id="2717324"/>
    <lineage>
        <taxon>Bacteria</taxon>
        <taxon>Bacillati</taxon>
        <taxon>Actinomycetota</taxon>
        <taxon>Actinomycetes</taxon>
        <taxon>Kitasatosporales</taxon>
        <taxon>Streptomycetaceae</taxon>
        <taxon>Streptomyces</taxon>
    </lineage>
</organism>
<feature type="transmembrane region" description="Helical" evidence="8">
    <location>
        <begin position="441"/>
        <end position="459"/>
    </location>
</feature>
<gene>
    <name evidence="9" type="primary">mptB</name>
    <name evidence="9" type="ORF">HA039_00745</name>
</gene>
<comment type="subcellular location">
    <subcellularLocation>
        <location evidence="1">Membrane</location>
        <topology evidence="1">Multi-pass membrane protein</topology>
    </subcellularLocation>
</comment>
<proteinExistence type="inferred from homology"/>
<feature type="transmembrane region" description="Helical" evidence="8">
    <location>
        <begin position="281"/>
        <end position="307"/>
    </location>
</feature>
<dbReference type="NCBIfam" id="NF038066">
    <property type="entry name" value="MptB"/>
    <property type="match status" value="1"/>
</dbReference>
<evidence type="ECO:0000256" key="1">
    <source>
        <dbReference type="ARBA" id="ARBA00004141"/>
    </source>
</evidence>
<sequence length="475" mass="48895">MNAEVNPRRCRMLGLAGSVALMTGGLTAGALPVRDALLPSSGRAALGLVCAYFGLVLLIAAWWWLGRAVRGPRPPTPRTLLVTLGMWAAPLVLGPPLFSRDVYSYLAQGAMVQARMDVYVHGPAQLGGPLATEVAPVWQHTPAPYGPVFLFVAGKTSVLTRLDMPAGILGMRLVALLGVGLMIAFLPSLARRCGVDPSAALWLGALNPLVLLHLVAGAHNDALMLGLLGAGLVAALGAMPARAAVLVSLAALVKAPAALGLLAVAALWSGALRGRGRTARAAALTGAVALATTVVVTALAGTGYGWLGALSTPVSADNWSLTSGLGRLSGALLDGVGSGLGDLAVPAWRRLGLVVTVLAVSWLWLRRAHRTRLGPVYALALSLLAVFALGPAFRPWYALWGLFLIAAAAPDGRVRRWASVGSGILALGMLPSGSPPDGAQLTFAVAGGALALVTLWWMFLMSEPAVLPARTRTAS</sequence>
<evidence type="ECO:0000256" key="8">
    <source>
        <dbReference type="SAM" id="Phobius"/>
    </source>
</evidence>
<keyword evidence="3 9" id="KW-0808">Transferase</keyword>
<reference evidence="9 10" key="1">
    <citation type="submission" date="2020-03" db="EMBL/GenBank/DDBJ databases">
        <title>A novel species.</title>
        <authorList>
            <person name="Gao J."/>
        </authorList>
    </citation>
    <scope>NUCLEOTIDE SEQUENCE [LARGE SCALE GENOMIC DNA]</scope>
    <source>
        <strain evidence="9 10">QMT-12</strain>
    </source>
</reference>
<dbReference type="Pfam" id="PF26314">
    <property type="entry name" value="MptA_B_family"/>
    <property type="match status" value="1"/>
</dbReference>
<dbReference type="Proteomes" id="UP000501179">
    <property type="component" value="Chromosome"/>
</dbReference>
<feature type="transmembrane region" description="Helical" evidence="8">
    <location>
        <begin position="222"/>
        <end position="239"/>
    </location>
</feature>
<keyword evidence="5 8" id="KW-1133">Transmembrane helix</keyword>
<feature type="transmembrane region" description="Helical" evidence="8">
    <location>
        <begin position="199"/>
        <end position="215"/>
    </location>
</feature>
<evidence type="ECO:0000256" key="2">
    <source>
        <dbReference type="ARBA" id="ARBA00022676"/>
    </source>
</evidence>
<accession>A0A6G9H7R8</accession>
<keyword evidence="10" id="KW-1185">Reference proteome</keyword>
<feature type="transmembrane region" description="Helical" evidence="8">
    <location>
        <begin position="377"/>
        <end position="397"/>
    </location>
</feature>
<evidence type="ECO:0000256" key="7">
    <source>
        <dbReference type="ARBA" id="ARBA00043987"/>
    </source>
</evidence>
<evidence type="ECO:0000313" key="10">
    <source>
        <dbReference type="Proteomes" id="UP000501179"/>
    </source>
</evidence>
<feature type="transmembrane region" description="Helical" evidence="8">
    <location>
        <begin position="12"/>
        <end position="33"/>
    </location>
</feature>
<evidence type="ECO:0000256" key="6">
    <source>
        <dbReference type="ARBA" id="ARBA00023136"/>
    </source>
</evidence>
<evidence type="ECO:0000256" key="3">
    <source>
        <dbReference type="ARBA" id="ARBA00022679"/>
    </source>
</evidence>
<dbReference type="EMBL" id="CP050177">
    <property type="protein sequence ID" value="QIQ06598.1"/>
    <property type="molecule type" value="Genomic_DNA"/>
</dbReference>
<feature type="transmembrane region" description="Helical" evidence="8">
    <location>
        <begin position="245"/>
        <end position="269"/>
    </location>
</feature>
<dbReference type="KEGG" id="slia:HA039_00745"/>
<dbReference type="AlphaFoldDB" id="A0A6G9H7R8"/>
<evidence type="ECO:0000256" key="5">
    <source>
        <dbReference type="ARBA" id="ARBA00022989"/>
    </source>
</evidence>
<evidence type="ECO:0000256" key="4">
    <source>
        <dbReference type="ARBA" id="ARBA00022692"/>
    </source>
</evidence>
<keyword evidence="2 9" id="KW-0328">Glycosyltransferase</keyword>
<keyword evidence="6 8" id="KW-0472">Membrane</keyword>
<feature type="transmembrane region" description="Helical" evidence="8">
    <location>
        <begin position="45"/>
        <end position="65"/>
    </location>
</feature>
<keyword evidence="4 8" id="KW-0812">Transmembrane</keyword>
<feature type="transmembrane region" description="Helical" evidence="8">
    <location>
        <begin position="169"/>
        <end position="187"/>
    </location>
</feature>
<protein>
    <submittedName>
        <fullName evidence="9">Polyprenol phosphomannose-dependent alpha 1,6 mannosyltransferase MptB</fullName>
    </submittedName>
</protein>
<dbReference type="GO" id="GO:0016757">
    <property type="term" value="F:glycosyltransferase activity"/>
    <property type="evidence" value="ECO:0007669"/>
    <property type="project" value="UniProtKB-KW"/>
</dbReference>
<dbReference type="GO" id="GO:0016020">
    <property type="term" value="C:membrane"/>
    <property type="evidence" value="ECO:0007669"/>
    <property type="project" value="UniProtKB-SubCell"/>
</dbReference>
<feature type="transmembrane region" description="Helical" evidence="8">
    <location>
        <begin position="347"/>
        <end position="365"/>
    </location>
</feature>